<name>A0A0V1BRD3_TRISP</name>
<comment type="caution">
    <text evidence="1">The sequence shown here is derived from an EMBL/GenBank/DDBJ whole genome shotgun (WGS) entry which is preliminary data.</text>
</comment>
<accession>A0A0V1BRD3</accession>
<dbReference type="InParanoid" id="A0A0V1BRD3"/>
<dbReference type="AlphaFoldDB" id="A0A0V1BRD3"/>
<sequence>MNLVASCCVVFCIAWACLLLFIVCVVVSHYTVGPVSKTPSLFSKSLFTPICLAFCHVRKRT</sequence>
<reference evidence="1 2" key="1">
    <citation type="submission" date="2015-01" db="EMBL/GenBank/DDBJ databases">
        <title>Evolution of Trichinella species and genotypes.</title>
        <authorList>
            <person name="Korhonen P.K."/>
            <person name="Edoardo P."/>
            <person name="Giuseppe L.R."/>
            <person name="Gasser R.B."/>
        </authorList>
    </citation>
    <scope>NUCLEOTIDE SEQUENCE [LARGE SCALE GENOMIC DNA]</scope>
    <source>
        <strain evidence="1">ISS3</strain>
    </source>
</reference>
<dbReference type="Proteomes" id="UP000054776">
    <property type="component" value="Unassembled WGS sequence"/>
</dbReference>
<evidence type="ECO:0000313" key="2">
    <source>
        <dbReference type="Proteomes" id="UP000054776"/>
    </source>
</evidence>
<protein>
    <submittedName>
        <fullName evidence="1">Uncharacterized protein</fullName>
    </submittedName>
</protein>
<organism evidence="1 2">
    <name type="scientific">Trichinella spiralis</name>
    <name type="common">Trichina worm</name>
    <dbReference type="NCBI Taxonomy" id="6334"/>
    <lineage>
        <taxon>Eukaryota</taxon>
        <taxon>Metazoa</taxon>
        <taxon>Ecdysozoa</taxon>
        <taxon>Nematoda</taxon>
        <taxon>Enoplea</taxon>
        <taxon>Dorylaimia</taxon>
        <taxon>Trichinellida</taxon>
        <taxon>Trichinellidae</taxon>
        <taxon>Trichinella</taxon>
    </lineage>
</organism>
<evidence type="ECO:0000313" key="1">
    <source>
        <dbReference type="EMBL" id="KRY39228.1"/>
    </source>
</evidence>
<keyword evidence="2" id="KW-1185">Reference proteome</keyword>
<dbReference type="EMBL" id="JYDH01000020">
    <property type="protein sequence ID" value="KRY39228.1"/>
    <property type="molecule type" value="Genomic_DNA"/>
</dbReference>
<proteinExistence type="predicted"/>
<gene>
    <name evidence="1" type="ORF">T01_8141</name>
</gene>